<name>A0A9P5X2P0_9AGAR</name>
<accession>A0A9P5X2P0</accession>
<keyword evidence="3" id="KW-1185">Reference proteome</keyword>
<feature type="compositionally biased region" description="Low complexity" evidence="1">
    <location>
        <begin position="142"/>
        <end position="163"/>
    </location>
</feature>
<protein>
    <submittedName>
        <fullName evidence="2">Uncharacterized protein</fullName>
    </submittedName>
</protein>
<reference evidence="2" key="1">
    <citation type="submission" date="2020-11" db="EMBL/GenBank/DDBJ databases">
        <authorList>
            <consortium name="DOE Joint Genome Institute"/>
            <person name="Ahrendt S."/>
            <person name="Riley R."/>
            <person name="Andreopoulos W."/>
            <person name="Labutti K."/>
            <person name="Pangilinan J."/>
            <person name="Ruiz-Duenas F.J."/>
            <person name="Barrasa J.M."/>
            <person name="Sanchez-Garcia M."/>
            <person name="Camarero S."/>
            <person name="Miyauchi S."/>
            <person name="Serrano A."/>
            <person name="Linde D."/>
            <person name="Babiker R."/>
            <person name="Drula E."/>
            <person name="Ayuso-Fernandez I."/>
            <person name="Pacheco R."/>
            <person name="Padilla G."/>
            <person name="Ferreira P."/>
            <person name="Barriuso J."/>
            <person name="Kellner H."/>
            <person name="Castanera R."/>
            <person name="Alfaro M."/>
            <person name="Ramirez L."/>
            <person name="Pisabarro A.G."/>
            <person name="Kuo A."/>
            <person name="Tritt A."/>
            <person name="Lipzen A."/>
            <person name="He G."/>
            <person name="Yan M."/>
            <person name="Ng V."/>
            <person name="Cullen D."/>
            <person name="Martin F."/>
            <person name="Rosso M.-N."/>
            <person name="Henrissat B."/>
            <person name="Hibbett D."/>
            <person name="Martinez A.T."/>
            <person name="Grigoriev I.V."/>
        </authorList>
    </citation>
    <scope>NUCLEOTIDE SEQUENCE</scope>
    <source>
        <strain evidence="2">MF-IS2</strain>
    </source>
</reference>
<dbReference type="Proteomes" id="UP000807342">
    <property type="component" value="Unassembled WGS sequence"/>
</dbReference>
<comment type="caution">
    <text evidence="2">The sequence shown here is derived from an EMBL/GenBank/DDBJ whole genome shotgun (WGS) entry which is preliminary data.</text>
</comment>
<sequence length="163" mass="17646">MWGKYEFHTQAYGASYGLMPWAFQNPPPAPGIPVYHWPKEPLRISAAGAACTTDSAFGTSAKRYPCRIAVTGTSGPSTASLRLVGRAPLMLVLPALQKLLQLDPALPLQQVPCQSIKADTCQPAVLRHNDSPRIASGNNILNHNHNQTTNHTQPQAHTSPQSF</sequence>
<proteinExistence type="predicted"/>
<dbReference type="EMBL" id="MU151789">
    <property type="protein sequence ID" value="KAF9441781.1"/>
    <property type="molecule type" value="Genomic_DNA"/>
</dbReference>
<evidence type="ECO:0000313" key="2">
    <source>
        <dbReference type="EMBL" id="KAF9441781.1"/>
    </source>
</evidence>
<feature type="region of interest" description="Disordered" evidence="1">
    <location>
        <begin position="132"/>
        <end position="163"/>
    </location>
</feature>
<organism evidence="2 3">
    <name type="scientific">Macrolepiota fuliginosa MF-IS2</name>
    <dbReference type="NCBI Taxonomy" id="1400762"/>
    <lineage>
        <taxon>Eukaryota</taxon>
        <taxon>Fungi</taxon>
        <taxon>Dikarya</taxon>
        <taxon>Basidiomycota</taxon>
        <taxon>Agaricomycotina</taxon>
        <taxon>Agaricomycetes</taxon>
        <taxon>Agaricomycetidae</taxon>
        <taxon>Agaricales</taxon>
        <taxon>Agaricineae</taxon>
        <taxon>Agaricaceae</taxon>
        <taxon>Macrolepiota</taxon>
    </lineage>
</organism>
<evidence type="ECO:0000313" key="3">
    <source>
        <dbReference type="Proteomes" id="UP000807342"/>
    </source>
</evidence>
<dbReference type="AlphaFoldDB" id="A0A9P5X2P0"/>
<evidence type="ECO:0000256" key="1">
    <source>
        <dbReference type="SAM" id="MobiDB-lite"/>
    </source>
</evidence>
<gene>
    <name evidence="2" type="ORF">P691DRAFT_790662</name>
</gene>